<dbReference type="AlphaFoldDB" id="A0A8T0TW88"/>
<dbReference type="EMBL" id="CM029043">
    <property type="protein sequence ID" value="KAG2613213.1"/>
    <property type="molecule type" value="Genomic_DNA"/>
</dbReference>
<gene>
    <name evidence="2" type="ORF">PVAP13_4KG348776</name>
</gene>
<proteinExistence type="predicted"/>
<protein>
    <submittedName>
        <fullName evidence="2">Uncharacterized protein</fullName>
    </submittedName>
</protein>
<feature type="signal peptide" evidence="1">
    <location>
        <begin position="1"/>
        <end position="15"/>
    </location>
</feature>
<keyword evidence="3" id="KW-1185">Reference proteome</keyword>
<comment type="caution">
    <text evidence="2">The sequence shown here is derived from an EMBL/GenBank/DDBJ whole genome shotgun (WGS) entry which is preliminary data.</text>
</comment>
<name>A0A8T0TW88_PANVG</name>
<accession>A0A8T0TW88</accession>
<evidence type="ECO:0000256" key="1">
    <source>
        <dbReference type="SAM" id="SignalP"/>
    </source>
</evidence>
<evidence type="ECO:0000313" key="3">
    <source>
        <dbReference type="Proteomes" id="UP000823388"/>
    </source>
</evidence>
<organism evidence="2 3">
    <name type="scientific">Panicum virgatum</name>
    <name type="common">Blackwell switchgrass</name>
    <dbReference type="NCBI Taxonomy" id="38727"/>
    <lineage>
        <taxon>Eukaryota</taxon>
        <taxon>Viridiplantae</taxon>
        <taxon>Streptophyta</taxon>
        <taxon>Embryophyta</taxon>
        <taxon>Tracheophyta</taxon>
        <taxon>Spermatophyta</taxon>
        <taxon>Magnoliopsida</taxon>
        <taxon>Liliopsida</taxon>
        <taxon>Poales</taxon>
        <taxon>Poaceae</taxon>
        <taxon>PACMAD clade</taxon>
        <taxon>Panicoideae</taxon>
        <taxon>Panicodae</taxon>
        <taxon>Paniceae</taxon>
        <taxon>Panicinae</taxon>
        <taxon>Panicum</taxon>
        <taxon>Panicum sect. Hiantes</taxon>
    </lineage>
</organism>
<dbReference type="Proteomes" id="UP000823388">
    <property type="component" value="Chromosome 4K"/>
</dbReference>
<keyword evidence="1" id="KW-0732">Signal</keyword>
<evidence type="ECO:0000313" key="2">
    <source>
        <dbReference type="EMBL" id="KAG2613213.1"/>
    </source>
</evidence>
<sequence>MVVAVLLVLGHLSWSDNSVSQHIDLMIMDSWDEEVRRFMLEEEEEDHELFFVLVPALQLGMYDEKEPEHTSVLTGPKYVKEVLEGHERWCKVDLHLKLDC</sequence>
<reference evidence="2" key="1">
    <citation type="submission" date="2020-05" db="EMBL/GenBank/DDBJ databases">
        <title>WGS assembly of Panicum virgatum.</title>
        <authorList>
            <person name="Lovell J.T."/>
            <person name="Jenkins J."/>
            <person name="Shu S."/>
            <person name="Juenger T.E."/>
            <person name="Schmutz J."/>
        </authorList>
    </citation>
    <scope>NUCLEOTIDE SEQUENCE</scope>
    <source>
        <strain evidence="2">AP13</strain>
    </source>
</reference>
<feature type="chain" id="PRO_5035830783" evidence="1">
    <location>
        <begin position="16"/>
        <end position="100"/>
    </location>
</feature>